<keyword evidence="3" id="KW-1185">Reference proteome</keyword>
<sequence length="190" mass="22026">MDAKRKWDDKHTDRLNQDEGMEVNERLANLSPYLQGGLAVDLACGLGANSLFLADHHYAVKAFDISEVAVNHVNRLALKEHATVHANVCDLSQWGNLDLKENSIDFLVTTYYLDRTIFPYVKSIIKEGGYFFMETFYLSRSHTNENVSNQYKLQPNELLTEFKDWHVLFYEENEQEGRQTIFAKKNVESR</sequence>
<organism evidence="2 3">
    <name type="scientific">Salipaludibacillus keqinensis</name>
    <dbReference type="NCBI Taxonomy" id="2045207"/>
    <lineage>
        <taxon>Bacteria</taxon>
        <taxon>Bacillati</taxon>
        <taxon>Bacillota</taxon>
        <taxon>Bacilli</taxon>
        <taxon>Bacillales</taxon>
        <taxon>Bacillaceae</taxon>
    </lineage>
</organism>
<dbReference type="InterPro" id="IPR015985">
    <property type="entry name" value="TehB-like_dom"/>
</dbReference>
<comment type="caution">
    <text evidence="2">The sequence shown here is derived from an EMBL/GenBank/DDBJ whole genome shotgun (WGS) entry which is preliminary data.</text>
</comment>
<protein>
    <recommendedName>
        <fullName evidence="1">Tellurite resistance methyltransferase TehB-like domain-containing protein</fullName>
    </recommendedName>
</protein>
<dbReference type="Proteomes" id="UP000248214">
    <property type="component" value="Unassembled WGS sequence"/>
</dbReference>
<feature type="domain" description="Tellurite resistance methyltransferase TehB-like" evidence="1">
    <location>
        <begin position="34"/>
        <end position="177"/>
    </location>
</feature>
<dbReference type="CDD" id="cd02440">
    <property type="entry name" value="AdoMet_MTases"/>
    <property type="match status" value="1"/>
</dbReference>
<dbReference type="OrthoDB" id="9804312at2"/>
<proteinExistence type="predicted"/>
<dbReference type="InterPro" id="IPR029063">
    <property type="entry name" value="SAM-dependent_MTases_sf"/>
</dbReference>
<dbReference type="Pfam" id="PF03848">
    <property type="entry name" value="TehB"/>
    <property type="match status" value="1"/>
</dbReference>
<dbReference type="SUPFAM" id="SSF53335">
    <property type="entry name" value="S-adenosyl-L-methionine-dependent methyltransferases"/>
    <property type="match status" value="1"/>
</dbReference>
<accession>A0A323TLP5</accession>
<name>A0A323TLP5_9BACI</name>
<dbReference type="EMBL" id="PDOD01000001">
    <property type="protein sequence ID" value="PYZ94677.1"/>
    <property type="molecule type" value="Genomic_DNA"/>
</dbReference>
<evidence type="ECO:0000313" key="2">
    <source>
        <dbReference type="EMBL" id="PYZ94677.1"/>
    </source>
</evidence>
<gene>
    <name evidence="2" type="ORF">CR194_03865</name>
</gene>
<reference evidence="2 3" key="1">
    <citation type="submission" date="2017-10" db="EMBL/GenBank/DDBJ databases">
        <title>Bacillus sp. nov., a halophilic bacterium isolated from a Keqin Lake.</title>
        <authorList>
            <person name="Wang H."/>
        </authorList>
    </citation>
    <scope>NUCLEOTIDE SEQUENCE [LARGE SCALE GENOMIC DNA]</scope>
    <source>
        <strain evidence="2 3">KQ-12</strain>
    </source>
</reference>
<dbReference type="Gene3D" id="3.40.50.150">
    <property type="entry name" value="Vaccinia Virus protein VP39"/>
    <property type="match status" value="1"/>
</dbReference>
<evidence type="ECO:0000259" key="1">
    <source>
        <dbReference type="Pfam" id="PF03848"/>
    </source>
</evidence>
<dbReference type="AlphaFoldDB" id="A0A323TLP5"/>
<evidence type="ECO:0000313" key="3">
    <source>
        <dbReference type="Proteomes" id="UP000248214"/>
    </source>
</evidence>
<dbReference type="RefSeq" id="WP_110608311.1">
    <property type="nucleotide sequence ID" value="NZ_PDOD01000001.1"/>
</dbReference>